<dbReference type="PROSITE" id="PS51257">
    <property type="entry name" value="PROKAR_LIPOPROTEIN"/>
    <property type="match status" value="1"/>
</dbReference>
<evidence type="ECO:0000313" key="1">
    <source>
        <dbReference type="EMBL" id="PXW46397.1"/>
    </source>
</evidence>
<dbReference type="EMBL" id="QJJG01000005">
    <property type="protein sequence ID" value="PXW46397.1"/>
    <property type="molecule type" value="Genomic_DNA"/>
</dbReference>
<evidence type="ECO:0000313" key="2">
    <source>
        <dbReference type="Proteomes" id="UP000247485"/>
    </source>
</evidence>
<accession>A0A318FSN3</accession>
<name>A0A318FSN3_KLEOX</name>
<reference evidence="1 2" key="1">
    <citation type="submission" date="2018-05" db="EMBL/GenBank/DDBJ databases">
        <title>Freshwater and sediment microbial communities from various areas in North America, analyzing microbe dynamics in response to fracking.</title>
        <authorList>
            <person name="Lamendella R."/>
        </authorList>
    </citation>
    <scope>NUCLEOTIDE SEQUENCE [LARGE SCALE GENOMIC DNA]</scope>
    <source>
        <strain evidence="1 2">67</strain>
    </source>
</reference>
<evidence type="ECO:0008006" key="3">
    <source>
        <dbReference type="Google" id="ProtNLM"/>
    </source>
</evidence>
<gene>
    <name evidence="1" type="ORF">DET57_10570</name>
</gene>
<sequence>MRKLSLVMLATMLTACSSQPPKTLTKIDALHIPVVQNTATASNPVATTMLHQKNKQIIDNVSFSLKTDYLLDMKTNDIFDVHSQTYRVYASLTKLDQMRLMNNYYLKEQNITGLQKMNDSLQSLTQG</sequence>
<dbReference type="Proteomes" id="UP000247485">
    <property type="component" value="Unassembled WGS sequence"/>
</dbReference>
<dbReference type="RefSeq" id="WP_110273452.1">
    <property type="nucleotide sequence ID" value="NZ_QJJG01000005.1"/>
</dbReference>
<proteinExistence type="predicted"/>
<protein>
    <recommendedName>
        <fullName evidence="3">Lipoprotein</fullName>
    </recommendedName>
</protein>
<dbReference type="AlphaFoldDB" id="A0A318FSN3"/>
<organism evidence="1 2">
    <name type="scientific">Klebsiella oxytoca</name>
    <dbReference type="NCBI Taxonomy" id="571"/>
    <lineage>
        <taxon>Bacteria</taxon>
        <taxon>Pseudomonadati</taxon>
        <taxon>Pseudomonadota</taxon>
        <taxon>Gammaproteobacteria</taxon>
        <taxon>Enterobacterales</taxon>
        <taxon>Enterobacteriaceae</taxon>
        <taxon>Klebsiella/Raoultella group</taxon>
        <taxon>Klebsiella</taxon>
    </lineage>
</organism>
<comment type="caution">
    <text evidence="1">The sequence shown here is derived from an EMBL/GenBank/DDBJ whole genome shotgun (WGS) entry which is preliminary data.</text>
</comment>